<protein>
    <submittedName>
        <fullName evidence="2">Uncharacterized protein</fullName>
    </submittedName>
</protein>
<reference evidence="2" key="1">
    <citation type="submission" date="2019-08" db="EMBL/GenBank/DDBJ databases">
        <title>The genome of the North American firefly Photinus pyralis.</title>
        <authorList>
            <consortium name="Photinus pyralis genome working group"/>
            <person name="Fallon T.R."/>
            <person name="Sander Lower S.E."/>
            <person name="Weng J.-K."/>
        </authorList>
    </citation>
    <scope>NUCLEOTIDE SEQUENCE</scope>
    <source>
        <strain evidence="2">TRF0915ILg1</strain>
        <tissue evidence="2">Whole body</tissue>
    </source>
</reference>
<feature type="chain" id="PRO_5035433272" evidence="1">
    <location>
        <begin position="18"/>
        <end position="104"/>
    </location>
</feature>
<comment type="caution">
    <text evidence="2">The sequence shown here is derived from an EMBL/GenBank/DDBJ whole genome shotgun (WGS) entry which is preliminary data.</text>
</comment>
<keyword evidence="3" id="KW-1185">Reference proteome</keyword>
<organism evidence="2 3">
    <name type="scientific">Ignelater luminosus</name>
    <name type="common">Cucubano</name>
    <name type="synonym">Pyrophorus luminosus</name>
    <dbReference type="NCBI Taxonomy" id="2038154"/>
    <lineage>
        <taxon>Eukaryota</taxon>
        <taxon>Metazoa</taxon>
        <taxon>Ecdysozoa</taxon>
        <taxon>Arthropoda</taxon>
        <taxon>Hexapoda</taxon>
        <taxon>Insecta</taxon>
        <taxon>Pterygota</taxon>
        <taxon>Neoptera</taxon>
        <taxon>Endopterygota</taxon>
        <taxon>Coleoptera</taxon>
        <taxon>Polyphaga</taxon>
        <taxon>Elateriformia</taxon>
        <taxon>Elateroidea</taxon>
        <taxon>Elateridae</taxon>
        <taxon>Agrypninae</taxon>
        <taxon>Pyrophorini</taxon>
        <taxon>Ignelater</taxon>
    </lineage>
</organism>
<accession>A0A8K0CL35</accession>
<name>A0A8K0CL35_IGNLU</name>
<sequence>MFILLLLINVFVYNTNSYQPTTILKGPCDQRQGITLNKVCTCKIPLYDVFCSVTPISCAYCPMPYIQEEVCILKYGILFKWRHIAPAFCQAEGELPMKTKTVKT</sequence>
<dbReference type="Proteomes" id="UP000801492">
    <property type="component" value="Unassembled WGS sequence"/>
</dbReference>
<gene>
    <name evidence="2" type="ORF">ILUMI_16784</name>
</gene>
<dbReference type="AlphaFoldDB" id="A0A8K0CL35"/>
<feature type="signal peptide" evidence="1">
    <location>
        <begin position="1"/>
        <end position="17"/>
    </location>
</feature>
<evidence type="ECO:0000313" key="3">
    <source>
        <dbReference type="Proteomes" id="UP000801492"/>
    </source>
</evidence>
<evidence type="ECO:0000256" key="1">
    <source>
        <dbReference type="SAM" id="SignalP"/>
    </source>
</evidence>
<keyword evidence="1" id="KW-0732">Signal</keyword>
<proteinExistence type="predicted"/>
<dbReference type="EMBL" id="VTPC01067342">
    <property type="protein sequence ID" value="KAF2889389.1"/>
    <property type="molecule type" value="Genomic_DNA"/>
</dbReference>
<evidence type="ECO:0000313" key="2">
    <source>
        <dbReference type="EMBL" id="KAF2889389.1"/>
    </source>
</evidence>